<dbReference type="EMBL" id="BMZA01000024">
    <property type="protein sequence ID" value="GGZ15988.1"/>
    <property type="molecule type" value="Genomic_DNA"/>
</dbReference>
<dbReference type="PANTHER" id="PTHR43639:SF1">
    <property type="entry name" value="SHORT-CHAIN DEHYDROGENASE_REDUCTASE FAMILY PROTEIN"/>
    <property type="match status" value="1"/>
</dbReference>
<reference evidence="3" key="1">
    <citation type="journal article" date="2014" name="Int. J. Syst. Evol. Microbiol.">
        <title>Complete genome sequence of Corynebacterium casei LMG S-19264T (=DSM 44701T), isolated from a smear-ripened cheese.</title>
        <authorList>
            <consortium name="US DOE Joint Genome Institute (JGI-PGF)"/>
            <person name="Walter F."/>
            <person name="Albersmeier A."/>
            <person name="Kalinowski J."/>
            <person name="Ruckert C."/>
        </authorList>
    </citation>
    <scope>NUCLEOTIDE SEQUENCE</scope>
    <source>
        <strain evidence="3">KCTC 32255</strain>
    </source>
</reference>
<dbReference type="AlphaFoldDB" id="A0A918PMK1"/>
<sequence length="242" mass="25030">MKVVLVTGAGGGIGKAMVEAFHEGGYYVIGSDLACNRVTCDAFLACDLAEVAVDASAGEQFAAALEQALDGRPLSALVNNAAAQILGRTPDISLDSFRRSLDINLVAPFRLSQLALRFLEPGGCVLNIGSVHATATKPGFVSYATSKAAIHGLTRALAVDLGPQCRVICLAPAATATEMLVAGFKDNPAGLTQLGAVHPLNRVANPEEIARMAVSLASEAHFCTGTTIYADGGILSRLHDPE</sequence>
<dbReference type="RefSeq" id="WP_189622443.1">
    <property type="nucleotide sequence ID" value="NZ_BMZA01000024.1"/>
</dbReference>
<name>A0A918PMK1_9SPHN</name>
<evidence type="ECO:0000256" key="1">
    <source>
        <dbReference type="ARBA" id="ARBA00006484"/>
    </source>
</evidence>
<dbReference type="CDD" id="cd05233">
    <property type="entry name" value="SDR_c"/>
    <property type="match status" value="1"/>
</dbReference>
<accession>A0A918PMK1</accession>
<dbReference type="PRINTS" id="PR00080">
    <property type="entry name" value="SDRFAMILY"/>
</dbReference>
<dbReference type="InterPro" id="IPR002347">
    <property type="entry name" value="SDR_fam"/>
</dbReference>
<dbReference type="Pfam" id="PF13561">
    <property type="entry name" value="adh_short_C2"/>
    <property type="match status" value="1"/>
</dbReference>
<dbReference type="InterPro" id="IPR036291">
    <property type="entry name" value="NAD(P)-bd_dom_sf"/>
</dbReference>
<dbReference type="Gene3D" id="3.40.50.720">
    <property type="entry name" value="NAD(P)-binding Rossmann-like Domain"/>
    <property type="match status" value="1"/>
</dbReference>
<reference evidence="3" key="2">
    <citation type="submission" date="2020-09" db="EMBL/GenBank/DDBJ databases">
        <authorList>
            <person name="Sun Q."/>
            <person name="Kim S."/>
        </authorList>
    </citation>
    <scope>NUCLEOTIDE SEQUENCE</scope>
    <source>
        <strain evidence="3">KCTC 32255</strain>
    </source>
</reference>
<keyword evidence="2" id="KW-0560">Oxidoreductase</keyword>
<gene>
    <name evidence="3" type="ORF">GCM10011614_33540</name>
</gene>
<comment type="similarity">
    <text evidence="1">Belongs to the short-chain dehydrogenases/reductases (SDR) family.</text>
</comment>
<proteinExistence type="inferred from homology"/>
<dbReference type="InterPro" id="IPR020904">
    <property type="entry name" value="Sc_DH/Rdtase_CS"/>
</dbReference>
<dbReference type="SUPFAM" id="SSF51735">
    <property type="entry name" value="NAD(P)-binding Rossmann-fold domains"/>
    <property type="match status" value="1"/>
</dbReference>
<dbReference type="PANTHER" id="PTHR43639">
    <property type="entry name" value="OXIDOREDUCTASE, SHORT-CHAIN DEHYDROGENASE/REDUCTASE FAMILY (AFU_ORTHOLOGUE AFUA_5G02870)"/>
    <property type="match status" value="1"/>
</dbReference>
<keyword evidence="4" id="KW-1185">Reference proteome</keyword>
<evidence type="ECO:0000313" key="4">
    <source>
        <dbReference type="Proteomes" id="UP000648075"/>
    </source>
</evidence>
<comment type="caution">
    <text evidence="3">The sequence shown here is derived from an EMBL/GenBank/DDBJ whole genome shotgun (WGS) entry which is preliminary data.</text>
</comment>
<dbReference type="GO" id="GO:0016491">
    <property type="term" value="F:oxidoreductase activity"/>
    <property type="evidence" value="ECO:0007669"/>
    <property type="project" value="UniProtKB-KW"/>
</dbReference>
<dbReference type="PROSITE" id="PS00061">
    <property type="entry name" value="ADH_SHORT"/>
    <property type="match status" value="1"/>
</dbReference>
<organism evidence="3 4">
    <name type="scientific">Novosphingobium colocasiae</name>
    <dbReference type="NCBI Taxonomy" id="1256513"/>
    <lineage>
        <taxon>Bacteria</taxon>
        <taxon>Pseudomonadati</taxon>
        <taxon>Pseudomonadota</taxon>
        <taxon>Alphaproteobacteria</taxon>
        <taxon>Sphingomonadales</taxon>
        <taxon>Sphingomonadaceae</taxon>
        <taxon>Novosphingobium</taxon>
    </lineage>
</organism>
<dbReference type="Proteomes" id="UP000648075">
    <property type="component" value="Unassembled WGS sequence"/>
</dbReference>
<protein>
    <submittedName>
        <fullName evidence="3">Oxidoreductase</fullName>
    </submittedName>
</protein>
<dbReference type="PRINTS" id="PR00081">
    <property type="entry name" value="GDHRDH"/>
</dbReference>
<evidence type="ECO:0000313" key="3">
    <source>
        <dbReference type="EMBL" id="GGZ15988.1"/>
    </source>
</evidence>
<evidence type="ECO:0000256" key="2">
    <source>
        <dbReference type="ARBA" id="ARBA00023002"/>
    </source>
</evidence>